<dbReference type="GO" id="GO:0005524">
    <property type="term" value="F:ATP binding"/>
    <property type="evidence" value="ECO:0007669"/>
    <property type="project" value="UniProtKB-KW"/>
</dbReference>
<evidence type="ECO:0000256" key="2">
    <source>
        <dbReference type="ARBA" id="ARBA00022741"/>
    </source>
</evidence>
<evidence type="ECO:0000256" key="4">
    <source>
        <dbReference type="SAM" id="MobiDB-lite"/>
    </source>
</evidence>
<feature type="compositionally biased region" description="Basic and acidic residues" evidence="4">
    <location>
        <begin position="386"/>
        <end position="395"/>
    </location>
</feature>
<dbReference type="RefSeq" id="WP_030261946.1">
    <property type="nucleotide sequence ID" value="NZ_JBHEZZ010000004.1"/>
</dbReference>
<dbReference type="EMBL" id="JBHEZZ010000004">
    <property type="protein sequence ID" value="MFC1401669.1"/>
    <property type="molecule type" value="Genomic_DNA"/>
</dbReference>
<dbReference type="SMART" id="SM00382">
    <property type="entry name" value="AAA"/>
    <property type="match status" value="1"/>
</dbReference>
<feature type="compositionally biased region" description="Polar residues" evidence="4">
    <location>
        <begin position="372"/>
        <end position="381"/>
    </location>
</feature>
<evidence type="ECO:0000259" key="5">
    <source>
        <dbReference type="PROSITE" id="PS50893"/>
    </source>
</evidence>
<dbReference type="Pfam" id="PF00005">
    <property type="entry name" value="ABC_tran"/>
    <property type="match status" value="1"/>
</dbReference>
<evidence type="ECO:0000313" key="7">
    <source>
        <dbReference type="Proteomes" id="UP001592528"/>
    </source>
</evidence>
<dbReference type="InterPro" id="IPR027417">
    <property type="entry name" value="P-loop_NTPase"/>
</dbReference>
<gene>
    <name evidence="6" type="ORF">ACEZDJ_10250</name>
</gene>
<dbReference type="InterPro" id="IPR017871">
    <property type="entry name" value="ABC_transporter-like_CS"/>
</dbReference>
<evidence type="ECO:0000313" key="6">
    <source>
        <dbReference type="EMBL" id="MFC1401669.1"/>
    </source>
</evidence>
<comment type="caution">
    <text evidence="6">The sequence shown here is derived from an EMBL/GenBank/DDBJ whole genome shotgun (WGS) entry which is preliminary data.</text>
</comment>
<proteinExistence type="predicted"/>
<dbReference type="PROSITE" id="PS00211">
    <property type="entry name" value="ABC_TRANSPORTER_1"/>
    <property type="match status" value="1"/>
</dbReference>
<dbReference type="PANTHER" id="PTHR43776">
    <property type="entry name" value="TRANSPORT ATP-BINDING PROTEIN"/>
    <property type="match status" value="1"/>
</dbReference>
<feature type="region of interest" description="Disordered" evidence="4">
    <location>
        <begin position="280"/>
        <end position="312"/>
    </location>
</feature>
<feature type="region of interest" description="Disordered" evidence="4">
    <location>
        <begin position="356"/>
        <end position="407"/>
    </location>
</feature>
<reference evidence="6 7" key="1">
    <citation type="submission" date="2024-09" db="EMBL/GenBank/DDBJ databases">
        <authorList>
            <person name="Lee S.D."/>
        </authorList>
    </citation>
    <scope>NUCLEOTIDE SEQUENCE [LARGE SCALE GENOMIC DNA]</scope>
    <source>
        <strain evidence="6 7">N1-5</strain>
    </source>
</reference>
<sequence>MTLTHTSDQPPAPPDNDTVLEADGLTKHFAVRRVGRQAMTRAPRVVHAVDDVTLTLRRGRVTALVGESGSGKSTVARLLAQLYPRTGGDIRLHGTSVTVRGGRRFRAYNRKVQMIFQDPFASLNPVHTIRYHLSRALRIHGHGGNGAAELQQALEELLERVQLTPATRYLDKFPHELSGGQRQRVAIARALAADPEALLADEPVSMLDVSIRLGVLNLLRDLKERLHLAILYITHDIASARYFADDTLVMYAGRMVEGGDSETVTQNPAHPYTQLLISSAPDPDRIVGEGTPDDTVDASGGEPPSLIDPPAGCRFNPRCPHAMDICRTELPPRLPVDGNPDHWASCWLFDAEHGPAKAESAAKAETPAETPSEVSEYSNFPGSDPPDPHETRSGSESDQGSAEGGAR</sequence>
<keyword evidence="2" id="KW-0547">Nucleotide-binding</keyword>
<feature type="domain" description="ABC transporter" evidence="5">
    <location>
        <begin position="34"/>
        <end position="277"/>
    </location>
</feature>
<dbReference type="Gene3D" id="3.40.50.300">
    <property type="entry name" value="P-loop containing nucleotide triphosphate hydrolases"/>
    <property type="match status" value="1"/>
</dbReference>
<dbReference type="InterPro" id="IPR050319">
    <property type="entry name" value="ABC_transp_ATP-bind"/>
</dbReference>
<dbReference type="PROSITE" id="PS50893">
    <property type="entry name" value="ABC_TRANSPORTER_2"/>
    <property type="match status" value="1"/>
</dbReference>
<dbReference type="NCBIfam" id="TIGR01727">
    <property type="entry name" value="oligo_HPY"/>
    <property type="match status" value="1"/>
</dbReference>
<dbReference type="Proteomes" id="UP001592528">
    <property type="component" value="Unassembled WGS sequence"/>
</dbReference>
<dbReference type="SUPFAM" id="SSF52540">
    <property type="entry name" value="P-loop containing nucleoside triphosphate hydrolases"/>
    <property type="match status" value="1"/>
</dbReference>
<keyword evidence="7" id="KW-1185">Reference proteome</keyword>
<organism evidence="6 7">
    <name type="scientific">Streptacidiphilus cavernicola</name>
    <dbReference type="NCBI Taxonomy" id="3342716"/>
    <lineage>
        <taxon>Bacteria</taxon>
        <taxon>Bacillati</taxon>
        <taxon>Actinomycetota</taxon>
        <taxon>Actinomycetes</taxon>
        <taxon>Kitasatosporales</taxon>
        <taxon>Streptomycetaceae</taxon>
        <taxon>Streptacidiphilus</taxon>
    </lineage>
</organism>
<dbReference type="InterPro" id="IPR013563">
    <property type="entry name" value="Oligopep_ABC_C"/>
</dbReference>
<dbReference type="PANTHER" id="PTHR43776:SF8">
    <property type="entry name" value="ABC TRANSPORTER, ATP-BINDING PROTEIN"/>
    <property type="match status" value="1"/>
</dbReference>
<keyword evidence="3 6" id="KW-0067">ATP-binding</keyword>
<keyword evidence="1" id="KW-0813">Transport</keyword>
<evidence type="ECO:0000256" key="1">
    <source>
        <dbReference type="ARBA" id="ARBA00022448"/>
    </source>
</evidence>
<dbReference type="InterPro" id="IPR003593">
    <property type="entry name" value="AAA+_ATPase"/>
</dbReference>
<dbReference type="InterPro" id="IPR003439">
    <property type="entry name" value="ABC_transporter-like_ATP-bd"/>
</dbReference>
<dbReference type="CDD" id="cd03257">
    <property type="entry name" value="ABC_NikE_OppD_transporters"/>
    <property type="match status" value="1"/>
</dbReference>
<protein>
    <submittedName>
        <fullName evidence="6">ABC transporter ATP-binding protein</fullName>
    </submittedName>
</protein>
<dbReference type="Pfam" id="PF08352">
    <property type="entry name" value="oligo_HPY"/>
    <property type="match status" value="1"/>
</dbReference>
<name>A0ABV6UJN4_9ACTN</name>
<evidence type="ECO:0000256" key="3">
    <source>
        <dbReference type="ARBA" id="ARBA00022840"/>
    </source>
</evidence>
<accession>A0ABV6UJN4</accession>